<evidence type="ECO:0008006" key="4">
    <source>
        <dbReference type="Google" id="ProtNLM"/>
    </source>
</evidence>
<dbReference type="EMBL" id="SSOB01000005">
    <property type="protein sequence ID" value="THF83267.1"/>
    <property type="molecule type" value="Genomic_DNA"/>
</dbReference>
<dbReference type="RefSeq" id="WP_136368747.1">
    <property type="nucleotide sequence ID" value="NZ_SSOB01000005.1"/>
</dbReference>
<accession>A0A4V3WG86</accession>
<proteinExistence type="predicted"/>
<evidence type="ECO:0000256" key="1">
    <source>
        <dbReference type="SAM" id="Phobius"/>
    </source>
</evidence>
<feature type="transmembrane region" description="Helical" evidence="1">
    <location>
        <begin position="12"/>
        <end position="30"/>
    </location>
</feature>
<name>A0A4V3WG86_9BACL</name>
<evidence type="ECO:0000313" key="3">
    <source>
        <dbReference type="Proteomes" id="UP000310636"/>
    </source>
</evidence>
<keyword evidence="1" id="KW-0472">Membrane</keyword>
<keyword evidence="3" id="KW-1185">Reference proteome</keyword>
<keyword evidence="1" id="KW-0812">Transmembrane</keyword>
<protein>
    <recommendedName>
        <fullName evidence="4">ABC-2 transporter permease</fullName>
    </recommendedName>
</protein>
<feature type="transmembrane region" description="Helical" evidence="1">
    <location>
        <begin position="74"/>
        <end position="97"/>
    </location>
</feature>
<reference evidence="2 3" key="1">
    <citation type="submission" date="2019-04" db="EMBL/GenBank/DDBJ databases">
        <title>Cohnella sp. nov. isolated from preserved vegetables.</title>
        <authorList>
            <person name="Lin S.-Y."/>
            <person name="Hung M.-H."/>
            <person name="Young C.-C."/>
        </authorList>
    </citation>
    <scope>NUCLEOTIDE SEQUENCE [LARGE SCALE GENOMIC DNA]</scope>
    <source>
        <strain evidence="2 3">CC-MHH1044</strain>
    </source>
</reference>
<feature type="transmembrane region" description="Helical" evidence="1">
    <location>
        <begin position="184"/>
        <end position="205"/>
    </location>
</feature>
<evidence type="ECO:0000313" key="2">
    <source>
        <dbReference type="EMBL" id="THF83267.1"/>
    </source>
</evidence>
<sequence>MYNLLLKDLKLGVSPLFFVLPLFTGALMLIPGWLYLLVPMYFCWITIPNMFGGYKSQNDLMFTSMMPVTKKDMVKARVSVIVILELLHLVVAMIFGAVNLRLYADMTVYFFEPHPGFWGLCFAMLAIFNLLLIPMYYKTAYKYGAASTTAIAGAMIFAGVAQWAGIQSPYLADLFSGSGADNTAAQASLLLAGVLVYAGFTFLAYRMAIKRFLKVEIQ</sequence>
<dbReference type="AlphaFoldDB" id="A0A4V3WG86"/>
<dbReference type="Proteomes" id="UP000310636">
    <property type="component" value="Unassembled WGS sequence"/>
</dbReference>
<dbReference type="Pfam" id="PF13346">
    <property type="entry name" value="ABC2_membrane_5"/>
    <property type="match status" value="1"/>
</dbReference>
<feature type="transmembrane region" description="Helical" evidence="1">
    <location>
        <begin position="144"/>
        <end position="164"/>
    </location>
</feature>
<organism evidence="2 3">
    <name type="scientific">Cohnella fermenti</name>
    <dbReference type="NCBI Taxonomy" id="2565925"/>
    <lineage>
        <taxon>Bacteria</taxon>
        <taxon>Bacillati</taxon>
        <taxon>Bacillota</taxon>
        <taxon>Bacilli</taxon>
        <taxon>Bacillales</taxon>
        <taxon>Paenibacillaceae</taxon>
        <taxon>Cohnella</taxon>
    </lineage>
</organism>
<gene>
    <name evidence="2" type="ORF">E6C55_05270</name>
</gene>
<comment type="caution">
    <text evidence="2">The sequence shown here is derived from an EMBL/GenBank/DDBJ whole genome shotgun (WGS) entry which is preliminary data.</text>
</comment>
<feature type="transmembrane region" description="Helical" evidence="1">
    <location>
        <begin position="117"/>
        <end position="137"/>
    </location>
</feature>
<keyword evidence="1" id="KW-1133">Transmembrane helix</keyword>
<dbReference type="InterPro" id="IPR025699">
    <property type="entry name" value="ABC2_memb-like"/>
</dbReference>
<dbReference type="OrthoDB" id="2849101at2"/>